<evidence type="ECO:0000259" key="1">
    <source>
        <dbReference type="Pfam" id="PF17677"/>
    </source>
</evidence>
<evidence type="ECO:0000313" key="2">
    <source>
        <dbReference type="EMBL" id="MPM80773.1"/>
    </source>
</evidence>
<dbReference type="SUPFAM" id="SSF74650">
    <property type="entry name" value="Galactose mutarotase-like"/>
    <property type="match status" value="1"/>
</dbReference>
<organism evidence="2">
    <name type="scientific">bioreactor metagenome</name>
    <dbReference type="NCBI Taxonomy" id="1076179"/>
    <lineage>
        <taxon>unclassified sequences</taxon>
        <taxon>metagenomes</taxon>
        <taxon>ecological metagenomes</taxon>
    </lineage>
</organism>
<dbReference type="Pfam" id="PF17677">
    <property type="entry name" value="Glyco_hydro38C2"/>
    <property type="match status" value="1"/>
</dbReference>
<feature type="domain" description="Glycosyl hydrolases family 38 C-terminal" evidence="1">
    <location>
        <begin position="26"/>
        <end position="98"/>
    </location>
</feature>
<dbReference type="AlphaFoldDB" id="A0A645CV57"/>
<dbReference type="EMBL" id="VSSQ01030297">
    <property type="protein sequence ID" value="MPM80773.1"/>
    <property type="molecule type" value="Genomic_DNA"/>
</dbReference>
<dbReference type="InterPro" id="IPR041147">
    <property type="entry name" value="GH38_C"/>
</dbReference>
<accession>A0A645CV57</accession>
<name>A0A645CV57_9ZZZZ</name>
<dbReference type="PANTHER" id="PTHR46017">
    <property type="entry name" value="ALPHA-MANNOSIDASE 2C1"/>
    <property type="match status" value="1"/>
</dbReference>
<sequence length="103" mass="11241">MNRAPLMFADRAAKVPAPFAVSGGSVSLEVVKKAEKSDDLVVRLVEITGSAAKCELRTALSGVKLVETNLIEWEELGTSEFRDGAAELSFKPFEIRTFKIRKA</sequence>
<dbReference type="GO" id="GO:0030246">
    <property type="term" value="F:carbohydrate binding"/>
    <property type="evidence" value="ECO:0007669"/>
    <property type="project" value="InterPro"/>
</dbReference>
<reference evidence="2" key="1">
    <citation type="submission" date="2019-08" db="EMBL/GenBank/DDBJ databases">
        <authorList>
            <person name="Kucharzyk K."/>
            <person name="Murdoch R.W."/>
            <person name="Higgins S."/>
            <person name="Loffler F."/>
        </authorList>
    </citation>
    <scope>NUCLEOTIDE SEQUENCE</scope>
</reference>
<proteinExistence type="predicted"/>
<dbReference type="PANTHER" id="PTHR46017:SF1">
    <property type="entry name" value="ALPHA-MANNOSIDASE 2C1"/>
    <property type="match status" value="1"/>
</dbReference>
<protein>
    <recommendedName>
        <fullName evidence="1">Glycosyl hydrolases family 38 C-terminal domain-containing protein</fullName>
    </recommendedName>
</protein>
<gene>
    <name evidence="2" type="ORF">SDC9_127823</name>
</gene>
<dbReference type="Gene3D" id="2.60.40.2220">
    <property type="match status" value="1"/>
</dbReference>
<dbReference type="GO" id="GO:0009313">
    <property type="term" value="P:oligosaccharide catabolic process"/>
    <property type="evidence" value="ECO:0007669"/>
    <property type="project" value="TreeGrafter"/>
</dbReference>
<dbReference type="GO" id="GO:0004559">
    <property type="term" value="F:alpha-mannosidase activity"/>
    <property type="evidence" value="ECO:0007669"/>
    <property type="project" value="TreeGrafter"/>
</dbReference>
<comment type="caution">
    <text evidence="2">The sequence shown here is derived from an EMBL/GenBank/DDBJ whole genome shotgun (WGS) entry which is preliminary data.</text>
</comment>
<dbReference type="InterPro" id="IPR011013">
    <property type="entry name" value="Gal_mutarotase_sf_dom"/>
</dbReference>